<dbReference type="Proteomes" id="UP000886885">
    <property type="component" value="Chromosome 17D"/>
</dbReference>
<evidence type="ECO:0000259" key="2">
    <source>
        <dbReference type="PROSITE" id="PS50086"/>
    </source>
</evidence>
<dbReference type="GO" id="GO:0031267">
    <property type="term" value="F:small GTPase binding"/>
    <property type="evidence" value="ECO:0007669"/>
    <property type="project" value="TreeGrafter"/>
</dbReference>
<evidence type="ECO:0000313" key="4">
    <source>
        <dbReference type="Proteomes" id="UP000886885"/>
    </source>
</evidence>
<dbReference type="PANTHER" id="PTHR47219">
    <property type="entry name" value="RAB GTPASE-ACTIVATING PROTEIN 1-LIKE"/>
    <property type="match status" value="1"/>
</dbReference>
<comment type="caution">
    <text evidence="3">The sequence shown here is derived from an EMBL/GenBank/DDBJ whole genome shotgun (WGS) entry which is preliminary data.</text>
</comment>
<dbReference type="AlphaFoldDB" id="A0A8X7Y1S9"/>
<dbReference type="InterPro" id="IPR050302">
    <property type="entry name" value="Rab_GAP_TBC_domain"/>
</dbReference>
<dbReference type="GO" id="GO:0005096">
    <property type="term" value="F:GTPase activator activity"/>
    <property type="evidence" value="ECO:0007669"/>
    <property type="project" value="TreeGrafter"/>
</dbReference>
<gene>
    <name evidence="3" type="ORF">POTOM_055210</name>
</gene>
<keyword evidence="4" id="KW-1185">Reference proteome</keyword>
<accession>A0A8X7Y1S9</accession>
<feature type="compositionally biased region" description="Basic and acidic residues" evidence="1">
    <location>
        <begin position="1"/>
        <end position="11"/>
    </location>
</feature>
<dbReference type="SMART" id="SM00164">
    <property type="entry name" value="TBC"/>
    <property type="match status" value="1"/>
</dbReference>
<dbReference type="PANTHER" id="PTHR47219:SF9">
    <property type="entry name" value="GTPASE ACTIVATING PROTEIN AND CENTROSOME-ASSOCIATED, ISOFORM B"/>
    <property type="match status" value="1"/>
</dbReference>
<dbReference type="PROSITE" id="PS50086">
    <property type="entry name" value="TBC_RABGAP"/>
    <property type="match status" value="1"/>
</dbReference>
<sequence>MEKKKVHEYEPGRLPSPRPLDRFGFVKQEVNNSPHGLTKGRSAYEFEREERRVRKWRKMIGVGGSDWKLYVRRKPHVVKRRIRKGIPDCLRGLVWQLISGSRDLLLMNPGVYERHGPGQRSLYNVLKAYSVYDRDVGYVQGMGFLAGLLLLYMSEEDAFWLLVALLKGAVHAPMEGLYQVGLPLVQQYLYQFDCLMKEHMPKLGEHFTQEIINPSMYASQWFITVFSYSFPFHLALRIWDVFLYEGVKIVFKVGLALLKYCHDDLVKLPFEKLVHALRNFPEGAMDPDTVLPMANSIKVSRRLEELKQEYDKKNGKLSHSTEINRNHEQLQ</sequence>
<feature type="domain" description="Rab-GAP TBC" evidence="2">
    <location>
        <begin position="85"/>
        <end position="246"/>
    </location>
</feature>
<feature type="region of interest" description="Disordered" evidence="1">
    <location>
        <begin position="1"/>
        <end position="20"/>
    </location>
</feature>
<organism evidence="3 4">
    <name type="scientific">Populus tomentosa</name>
    <name type="common">Chinese white poplar</name>
    <dbReference type="NCBI Taxonomy" id="118781"/>
    <lineage>
        <taxon>Eukaryota</taxon>
        <taxon>Viridiplantae</taxon>
        <taxon>Streptophyta</taxon>
        <taxon>Embryophyta</taxon>
        <taxon>Tracheophyta</taxon>
        <taxon>Spermatophyta</taxon>
        <taxon>Magnoliopsida</taxon>
        <taxon>eudicotyledons</taxon>
        <taxon>Gunneridae</taxon>
        <taxon>Pentapetalae</taxon>
        <taxon>rosids</taxon>
        <taxon>fabids</taxon>
        <taxon>Malpighiales</taxon>
        <taxon>Salicaceae</taxon>
        <taxon>Saliceae</taxon>
        <taxon>Populus</taxon>
    </lineage>
</organism>
<dbReference type="FunFam" id="1.10.472.80:FF:000027">
    <property type="entry name" value="GTPase activating protein (Evi5)"/>
    <property type="match status" value="1"/>
</dbReference>
<dbReference type="EMBL" id="JAAWWB010000034">
    <property type="protein sequence ID" value="KAG6741930.1"/>
    <property type="molecule type" value="Genomic_DNA"/>
</dbReference>
<feature type="compositionally biased region" description="Basic and acidic residues" evidence="1">
    <location>
        <begin position="322"/>
        <end position="331"/>
    </location>
</feature>
<dbReference type="FunFam" id="1.10.10.750:FF:000010">
    <property type="entry name" value="EVI5-like protein isoform X1"/>
    <property type="match status" value="1"/>
</dbReference>
<evidence type="ECO:0000256" key="1">
    <source>
        <dbReference type="SAM" id="MobiDB-lite"/>
    </source>
</evidence>
<dbReference type="OrthoDB" id="294251at2759"/>
<feature type="region of interest" description="Disordered" evidence="1">
    <location>
        <begin position="309"/>
        <end position="331"/>
    </location>
</feature>
<evidence type="ECO:0000313" key="3">
    <source>
        <dbReference type="EMBL" id="KAG6741930.1"/>
    </source>
</evidence>
<protein>
    <recommendedName>
        <fullName evidence="2">Rab-GAP TBC domain-containing protein</fullName>
    </recommendedName>
</protein>
<reference evidence="3" key="1">
    <citation type="journal article" date="2020" name="bioRxiv">
        <title>Hybrid origin of Populus tomentosa Carr. identified through genome sequencing and phylogenomic analysis.</title>
        <authorList>
            <person name="An X."/>
            <person name="Gao K."/>
            <person name="Chen Z."/>
            <person name="Li J."/>
            <person name="Yang X."/>
            <person name="Yang X."/>
            <person name="Zhou J."/>
            <person name="Guo T."/>
            <person name="Zhao T."/>
            <person name="Huang S."/>
            <person name="Miao D."/>
            <person name="Khan W.U."/>
            <person name="Rao P."/>
            <person name="Ye M."/>
            <person name="Lei B."/>
            <person name="Liao W."/>
            <person name="Wang J."/>
            <person name="Ji L."/>
            <person name="Li Y."/>
            <person name="Guo B."/>
            <person name="Mustafa N.S."/>
            <person name="Li S."/>
            <person name="Yun Q."/>
            <person name="Keller S.R."/>
            <person name="Mao J."/>
            <person name="Zhang R."/>
            <person name="Strauss S.H."/>
        </authorList>
    </citation>
    <scope>NUCLEOTIDE SEQUENCE</scope>
    <source>
        <strain evidence="3">GM15</strain>
        <tissue evidence="3">Leaf</tissue>
    </source>
</reference>
<proteinExistence type="predicted"/>
<name>A0A8X7Y1S9_POPTO</name>
<dbReference type="Pfam" id="PF00566">
    <property type="entry name" value="RabGAP-TBC"/>
    <property type="match status" value="1"/>
</dbReference>
<dbReference type="InterPro" id="IPR000195">
    <property type="entry name" value="Rab-GAP-TBC_dom"/>
</dbReference>